<dbReference type="RefSeq" id="WP_309795492.1">
    <property type="nucleotide sequence ID" value="NZ_JAVDPW010000005.1"/>
</dbReference>
<proteinExistence type="predicted"/>
<dbReference type="InterPro" id="IPR017853">
    <property type="entry name" value="GH"/>
</dbReference>
<dbReference type="InterPro" id="IPR018087">
    <property type="entry name" value="Glyco_hydro_5_CS"/>
</dbReference>
<name>A0ABU1JT77_9PROT</name>
<dbReference type="PANTHER" id="PTHR34142:SF1">
    <property type="entry name" value="GLYCOSIDE HYDROLASE FAMILY 5 DOMAIN-CONTAINING PROTEIN"/>
    <property type="match status" value="1"/>
</dbReference>
<comment type="caution">
    <text evidence="5">The sequence shown here is derived from an EMBL/GenBank/DDBJ whole genome shotgun (WGS) entry which is preliminary data.</text>
</comment>
<keyword evidence="2" id="KW-0326">Glycosidase</keyword>
<dbReference type="Gene3D" id="2.60.120.430">
    <property type="entry name" value="Galactose-binding lectin"/>
    <property type="match status" value="2"/>
</dbReference>
<organism evidence="5 6">
    <name type="scientific">Inquilinus ginsengisoli</name>
    <dbReference type="NCBI Taxonomy" id="363840"/>
    <lineage>
        <taxon>Bacteria</taxon>
        <taxon>Pseudomonadati</taxon>
        <taxon>Pseudomonadota</taxon>
        <taxon>Alphaproteobacteria</taxon>
        <taxon>Rhodospirillales</taxon>
        <taxon>Rhodospirillaceae</taxon>
        <taxon>Inquilinus</taxon>
    </lineage>
</organism>
<dbReference type="InterPro" id="IPR001547">
    <property type="entry name" value="Glyco_hydro_5"/>
</dbReference>
<evidence type="ECO:0000256" key="3">
    <source>
        <dbReference type="SAM" id="SignalP"/>
    </source>
</evidence>
<feature type="signal peptide" evidence="3">
    <location>
        <begin position="1"/>
        <end position="22"/>
    </location>
</feature>
<evidence type="ECO:0000256" key="1">
    <source>
        <dbReference type="ARBA" id="ARBA00022801"/>
    </source>
</evidence>
<evidence type="ECO:0000313" key="5">
    <source>
        <dbReference type="EMBL" id="MDR6290790.1"/>
    </source>
</evidence>
<dbReference type="PANTHER" id="PTHR34142">
    <property type="entry name" value="ENDO-BETA-1,4-GLUCANASE A"/>
    <property type="match status" value="1"/>
</dbReference>
<feature type="chain" id="PRO_5045685084" description="Glycoside hydrolase family 5 domain-containing protein" evidence="3">
    <location>
        <begin position="23"/>
        <end position="676"/>
    </location>
</feature>
<reference evidence="5 6" key="1">
    <citation type="submission" date="2023-07" db="EMBL/GenBank/DDBJ databases">
        <title>Sorghum-associated microbial communities from plants grown in Nebraska, USA.</title>
        <authorList>
            <person name="Schachtman D."/>
        </authorList>
    </citation>
    <scope>NUCLEOTIDE SEQUENCE [LARGE SCALE GENOMIC DNA]</scope>
    <source>
        <strain evidence="5 6">584</strain>
    </source>
</reference>
<gene>
    <name evidence="5" type="ORF">E9232_003316</name>
</gene>
<keyword evidence="1" id="KW-0378">Hydrolase</keyword>
<dbReference type="PROSITE" id="PS00659">
    <property type="entry name" value="GLYCOSYL_HYDROL_F5"/>
    <property type="match status" value="1"/>
</dbReference>
<accession>A0ABU1JT77</accession>
<evidence type="ECO:0000313" key="6">
    <source>
        <dbReference type="Proteomes" id="UP001262410"/>
    </source>
</evidence>
<dbReference type="EMBL" id="JAVDPW010000005">
    <property type="protein sequence ID" value="MDR6290790.1"/>
    <property type="molecule type" value="Genomic_DNA"/>
</dbReference>
<protein>
    <recommendedName>
        <fullName evidence="4">Glycoside hydrolase family 5 domain-containing protein</fullName>
    </recommendedName>
</protein>
<dbReference type="Pfam" id="PF00150">
    <property type="entry name" value="Cellulase"/>
    <property type="match status" value="1"/>
</dbReference>
<keyword evidence="3" id="KW-0732">Signal</keyword>
<evidence type="ECO:0000256" key="2">
    <source>
        <dbReference type="ARBA" id="ARBA00023295"/>
    </source>
</evidence>
<keyword evidence="6" id="KW-1185">Reference proteome</keyword>
<sequence length="676" mass="72350">MLRGLFALMGLLGTLGFGSARAADPVVIYSDALQAGWQDWSWSSGQILTNTATVHGGTRSIRLVQGGWGGLYLHTVAISTTGYGAFTFWAHGGTAGGQLLQVEARDASGNPITPVPLAPLLANQWRQYSVDLSALDAQDRQITGFVIQNATAGTLPQYFVDDIGISVAPTRQVLYDDQFRNGWTPGSGWNISSNTATTSPVHAGTKSIGITPTGEWGQFYFDKEGFSTAGFDTLELWAHGGTAGGQVVSVDAFRAGSFLGTVVLSPMTAGQWTRYEVSLADLGVANTTIDTLAIKHYSDAAGPRFYVDDLAMVGQGSGPSNVAMSGLHVQGNQLLNGQGQALFVHGVNRGTTGFECVQGYDATPRDQAFVDAVKSWNANAVRVPLNEQCWLGINTTSANAAFMGATYRQAIIDYVNLMTANNLAVIVDLHYAMPGSLSTIGLDFQPMPNADHSVAFWTSVANAFKGNSAVIFDLYNEPFLLNDPPEAQAWSCWRNGGSSCSVKVADDYVDTSTSYTAVGMQALVDTVRATGAENVLMVGGLSLAGDLSHWLAYKPTDPENNIVASWHQYNFASCTSQQCWDDEVAPVMDQVPLIVGEHGMANHFGASCDTGYLDRLWAFIEGKKQGYMAWNFNTWPGTCGTGDFNIGLITDESGTPSSYGSQYYNHLRGLTSTHTD</sequence>
<evidence type="ECO:0000259" key="4">
    <source>
        <dbReference type="Pfam" id="PF00150"/>
    </source>
</evidence>
<dbReference type="Gene3D" id="3.20.20.80">
    <property type="entry name" value="Glycosidases"/>
    <property type="match status" value="1"/>
</dbReference>
<feature type="domain" description="Glycoside hydrolase family 5" evidence="4">
    <location>
        <begin position="350"/>
        <end position="633"/>
    </location>
</feature>
<dbReference type="SUPFAM" id="SSF51445">
    <property type="entry name" value="(Trans)glycosidases"/>
    <property type="match status" value="1"/>
</dbReference>
<dbReference type="Proteomes" id="UP001262410">
    <property type="component" value="Unassembled WGS sequence"/>
</dbReference>